<evidence type="ECO:0000256" key="5">
    <source>
        <dbReference type="ARBA" id="ARBA00023002"/>
    </source>
</evidence>
<evidence type="ECO:0000256" key="4">
    <source>
        <dbReference type="ARBA" id="ARBA00022827"/>
    </source>
</evidence>
<dbReference type="EMBL" id="JAZDCT010000034">
    <property type="protein sequence ID" value="MEE1890246.1"/>
    <property type="molecule type" value="Genomic_DNA"/>
</dbReference>
<dbReference type="InterPro" id="IPR009100">
    <property type="entry name" value="AcylCoA_DH/oxidase_NM_dom_sf"/>
</dbReference>
<evidence type="ECO:0000256" key="2">
    <source>
        <dbReference type="ARBA" id="ARBA00006288"/>
    </source>
</evidence>
<dbReference type="Gene3D" id="2.40.110.10">
    <property type="entry name" value="Butyryl-CoA Dehydrogenase, subunit A, domain 2"/>
    <property type="match status" value="1"/>
</dbReference>
<comment type="caution">
    <text evidence="8">The sequence shown here is derived from an EMBL/GenBank/DDBJ whole genome shotgun (WGS) entry which is preliminary data.</text>
</comment>
<evidence type="ECO:0000313" key="8">
    <source>
        <dbReference type="EMBL" id="MEE1890246.1"/>
    </source>
</evidence>
<comment type="similarity">
    <text evidence="2">Belongs to the acyl-CoA oxidase family.</text>
</comment>
<feature type="domain" description="Acyl-CoA oxidase C-terminal" evidence="6">
    <location>
        <begin position="450"/>
        <end position="590"/>
    </location>
</feature>
<dbReference type="Gene3D" id="1.20.140.10">
    <property type="entry name" value="Butyryl-CoA Dehydrogenase, subunit A, domain 3"/>
    <property type="match status" value="2"/>
</dbReference>
<reference evidence="8" key="1">
    <citation type="submission" date="2024-01" db="EMBL/GenBank/DDBJ databases">
        <title>Unpublished Manusciprt.</title>
        <authorList>
            <person name="Duman M."/>
            <person name="Valdes E.G."/>
            <person name="Ajmi N."/>
            <person name="Altun S."/>
            <person name="Saticioglu I.B."/>
        </authorList>
    </citation>
    <scope>NUCLEOTIDE SEQUENCE</scope>
    <source>
        <strain evidence="8">137P</strain>
    </source>
</reference>
<gene>
    <name evidence="8" type="ORF">V0R62_21495</name>
</gene>
<evidence type="ECO:0000256" key="1">
    <source>
        <dbReference type="ARBA" id="ARBA00001974"/>
    </source>
</evidence>
<comment type="cofactor">
    <cofactor evidence="1">
        <name>FAD</name>
        <dbReference type="ChEBI" id="CHEBI:57692"/>
    </cofactor>
</comment>
<organism evidence="8 9">
    <name type="scientific">Pseudomonas carassii</name>
    <dbReference type="NCBI Taxonomy" id="3115855"/>
    <lineage>
        <taxon>Bacteria</taxon>
        <taxon>Pseudomonadati</taxon>
        <taxon>Pseudomonadota</taxon>
        <taxon>Gammaproteobacteria</taxon>
        <taxon>Pseudomonadales</taxon>
        <taxon>Pseudomonadaceae</taxon>
        <taxon>Pseudomonas</taxon>
    </lineage>
</organism>
<dbReference type="SUPFAM" id="SSF56645">
    <property type="entry name" value="Acyl-CoA dehydrogenase NM domain-like"/>
    <property type="match status" value="1"/>
</dbReference>
<evidence type="ECO:0000259" key="7">
    <source>
        <dbReference type="Pfam" id="PF22924"/>
    </source>
</evidence>
<accession>A0ABU7HG03</accession>
<dbReference type="InterPro" id="IPR002655">
    <property type="entry name" value="Acyl-CoA_oxidase_C"/>
</dbReference>
<name>A0ABU7HG03_9PSED</name>
<dbReference type="InterPro" id="IPR055060">
    <property type="entry name" value="ACOX_C_alpha1"/>
</dbReference>
<dbReference type="InterPro" id="IPR036250">
    <property type="entry name" value="AcylCo_DH-like_C"/>
</dbReference>
<proteinExistence type="inferred from homology"/>
<keyword evidence="5" id="KW-0560">Oxidoreductase</keyword>
<protein>
    <submittedName>
        <fullName evidence="8">Acyl-CoA dehydrogenase</fullName>
    </submittedName>
</protein>
<dbReference type="Pfam" id="PF01756">
    <property type="entry name" value="ACOX"/>
    <property type="match status" value="1"/>
</dbReference>
<dbReference type="PANTHER" id="PTHR10909">
    <property type="entry name" value="ELECTRON TRANSPORT OXIDOREDUCTASE"/>
    <property type="match status" value="1"/>
</dbReference>
<keyword evidence="4" id="KW-0274">FAD</keyword>
<sequence>MTHPSFSLARDELRDLLFASTFESDHQTIRDVLLDPIFDPVPGLNMEQAGRLAYARSRHVHAALERPLQILAKPRRLFALAEWPSLLDVASFSLLMVHYNLCLGTVFDHAQGREDLEALTEALDSLTSFGPYMATELGYGNNVAALETEAVYDRNSQTFTLNTPGVQAQKYMSYSGFGDIPKVATVMARLKIDGKDHGVYPFLLRLSTESGLCPGIRATLCPEKPVQGLDNGLTWFDNVRLPRSSLLHGDMGHFTEDGRFEVGAGNARARFLRAMSRIVPGRLCVASAALGASRASIYITLRYGQQRLTNAPGTNDMPVIEYRSFQRPVFSALASAYAMTLLLNEAKARYLACEAEPAADVVSLINITKALATWDATAVIAECRERCGAQGIFSANRIADYGSLLQGLVTAEGDNLVLLGTVAGQIIAQPWQGAQPPSPGRPSRLAEPEWLIAALAYREHQLWLAIREEMDADERGYFETWNDAMNPGLELARLRGERIALEQMWNASLHARQDEAKAALVLLTALYGLNLLHRSAAWFLAHEVIDGGQALSLPGLIDQQCVALRAHVPILIDGFALSPELLRAPIAHDDYLQAFCRQVGANVD</sequence>
<dbReference type="Proteomes" id="UP001354227">
    <property type="component" value="Unassembled WGS sequence"/>
</dbReference>
<dbReference type="PANTHER" id="PTHR10909:SF382">
    <property type="entry name" value="ACYL-COENZYME A OXIDASE"/>
    <property type="match status" value="1"/>
</dbReference>
<keyword evidence="9" id="KW-1185">Reference proteome</keyword>
<evidence type="ECO:0000259" key="6">
    <source>
        <dbReference type="Pfam" id="PF01756"/>
    </source>
</evidence>
<feature type="domain" description="Acyl-CoA oxidase C-alpha1" evidence="7">
    <location>
        <begin position="278"/>
        <end position="423"/>
    </location>
</feature>
<dbReference type="SUPFAM" id="SSF47203">
    <property type="entry name" value="Acyl-CoA dehydrogenase C-terminal domain-like"/>
    <property type="match status" value="2"/>
</dbReference>
<keyword evidence="3" id="KW-0285">Flavoprotein</keyword>
<evidence type="ECO:0000256" key="3">
    <source>
        <dbReference type="ARBA" id="ARBA00022630"/>
    </source>
</evidence>
<dbReference type="Pfam" id="PF22924">
    <property type="entry name" value="ACOX_C_alpha1"/>
    <property type="match status" value="1"/>
</dbReference>
<dbReference type="RefSeq" id="WP_330105146.1">
    <property type="nucleotide sequence ID" value="NZ_JAZDCT010000034.1"/>
</dbReference>
<evidence type="ECO:0000313" key="9">
    <source>
        <dbReference type="Proteomes" id="UP001354227"/>
    </source>
</evidence>
<dbReference type="InterPro" id="IPR012258">
    <property type="entry name" value="Acyl-CoA_oxidase"/>
</dbReference>
<dbReference type="InterPro" id="IPR046373">
    <property type="entry name" value="Acyl-CoA_Oxase/DH_mid-dom_sf"/>
</dbReference>